<dbReference type="EMBL" id="JAVRJZ010000125">
    <property type="protein sequence ID" value="KAK2702989.1"/>
    <property type="molecule type" value="Genomic_DNA"/>
</dbReference>
<dbReference type="EMBL" id="JAVRJZ010000125">
    <property type="protein sequence ID" value="KAK2702987.1"/>
    <property type="molecule type" value="Genomic_DNA"/>
</dbReference>
<evidence type="ECO:0000256" key="1">
    <source>
        <dbReference type="ARBA" id="ARBA00004370"/>
    </source>
</evidence>
<reference evidence="8" key="1">
    <citation type="submission" date="2023-07" db="EMBL/GenBank/DDBJ databases">
        <title>Chromosome-level genome assembly of Artemia franciscana.</title>
        <authorList>
            <person name="Jo E."/>
        </authorList>
    </citation>
    <scope>NUCLEOTIDE SEQUENCE</scope>
    <source>
        <tissue evidence="8">Whole body</tissue>
    </source>
</reference>
<dbReference type="EMBL" id="JAVRJZ010000125">
    <property type="protein sequence ID" value="KAK2702990.1"/>
    <property type="molecule type" value="Genomic_DNA"/>
</dbReference>
<evidence type="ECO:0000256" key="4">
    <source>
        <dbReference type="ARBA" id="ARBA00022989"/>
    </source>
</evidence>
<keyword evidence="3 7" id="KW-0812">Transmembrane</keyword>
<protein>
    <submittedName>
        <fullName evidence="8">Uncharacterized protein</fullName>
    </submittedName>
</protein>
<comment type="caution">
    <text evidence="8">The sequence shown here is derived from an EMBL/GenBank/DDBJ whole genome shotgun (WGS) entry which is preliminary data.</text>
</comment>
<sequence length="457" mass="50679">MPLIAIDSTVENLLKGRAIKKGIESGVLIGVKSENAYNVLYSAPTPPQEEEALHEPLESKASPKRRKNPKTPVDFFDKGWIAEHAKQVIRMLPGGVTILGVYIVTKEDPFASPIPVRQTIGAITKAVDEAHLDMIKLEIDPIVIHVHASSGKFTGKILEFLSRNLKPVDLILKPDCGLNWVVLESKLLLKLNLPVTSSESKVTLRKQIQDALTIYFKAAKNATVIFDDQFRDDSELLVPKSQKSKRKHAADEEEEAKSMNVALLFPYPEMPSFALEPCVGMIRLTGMMTIRALVNSKVSVKEAKEAIFEDILRSLWSRCDLHCDSLIGEEQRGPLDSKPVIHEPPRRVIVQLKSPLFISDYLFPGETVKESLPSIGEPFDLYLTEDDVDDTYERPAAMEDFMSHSANDTIEPDENPALQSLSNATPVLSPILLPLGVAVAFVAIAISYILLQQDESL</sequence>
<comment type="similarity">
    <text evidence="2">Belongs to the ODR-4 family.</text>
</comment>
<evidence type="ECO:0000313" key="9">
    <source>
        <dbReference type="Proteomes" id="UP001187531"/>
    </source>
</evidence>
<gene>
    <name evidence="8" type="ORF">QYM36_018442</name>
</gene>
<feature type="region of interest" description="Disordered" evidence="6">
    <location>
        <begin position="47"/>
        <end position="70"/>
    </location>
</feature>
<keyword evidence="4 7" id="KW-1133">Transmembrane helix</keyword>
<organism evidence="8 9">
    <name type="scientific">Artemia franciscana</name>
    <name type="common">Brine shrimp</name>
    <name type="synonym">Artemia sanfranciscana</name>
    <dbReference type="NCBI Taxonomy" id="6661"/>
    <lineage>
        <taxon>Eukaryota</taxon>
        <taxon>Metazoa</taxon>
        <taxon>Ecdysozoa</taxon>
        <taxon>Arthropoda</taxon>
        <taxon>Crustacea</taxon>
        <taxon>Branchiopoda</taxon>
        <taxon>Anostraca</taxon>
        <taxon>Artemiidae</taxon>
        <taxon>Artemia</taxon>
    </lineage>
</organism>
<keyword evidence="5 7" id="KW-0472">Membrane</keyword>
<feature type="transmembrane region" description="Helical" evidence="7">
    <location>
        <begin position="431"/>
        <end position="451"/>
    </location>
</feature>
<evidence type="ECO:0000313" key="8">
    <source>
        <dbReference type="EMBL" id="KAK2702987.1"/>
    </source>
</evidence>
<evidence type="ECO:0000256" key="3">
    <source>
        <dbReference type="ARBA" id="ARBA00022692"/>
    </source>
</evidence>
<dbReference type="GO" id="GO:0008104">
    <property type="term" value="P:intracellular protein localization"/>
    <property type="evidence" value="ECO:0007669"/>
    <property type="project" value="TreeGrafter"/>
</dbReference>
<keyword evidence="9" id="KW-1185">Reference proteome</keyword>
<dbReference type="GO" id="GO:0012505">
    <property type="term" value="C:endomembrane system"/>
    <property type="evidence" value="ECO:0007669"/>
    <property type="project" value="TreeGrafter"/>
</dbReference>
<dbReference type="Pfam" id="PF14778">
    <property type="entry name" value="ODR4-like"/>
    <property type="match status" value="1"/>
</dbReference>
<dbReference type="PANTHER" id="PTHR33966:SF1">
    <property type="entry name" value="PROTEIN ODR-4 HOMOLOG"/>
    <property type="match status" value="1"/>
</dbReference>
<evidence type="ECO:0000256" key="2">
    <source>
        <dbReference type="ARBA" id="ARBA00010131"/>
    </source>
</evidence>
<comment type="subcellular location">
    <subcellularLocation>
        <location evidence="1">Membrane</location>
    </subcellularLocation>
</comment>
<dbReference type="AlphaFoldDB" id="A0AA88KTZ3"/>
<accession>A0AA88KTZ3</accession>
<dbReference type="EMBL" id="JAVRJZ010000125">
    <property type="protein sequence ID" value="KAK2702988.1"/>
    <property type="molecule type" value="Genomic_DNA"/>
</dbReference>
<name>A0AA88KTZ3_ARTSF</name>
<dbReference type="Proteomes" id="UP001187531">
    <property type="component" value="Unassembled WGS sequence"/>
</dbReference>
<evidence type="ECO:0000256" key="6">
    <source>
        <dbReference type="SAM" id="MobiDB-lite"/>
    </source>
</evidence>
<evidence type="ECO:0000256" key="5">
    <source>
        <dbReference type="ARBA" id="ARBA00023136"/>
    </source>
</evidence>
<evidence type="ECO:0000256" key="7">
    <source>
        <dbReference type="SAM" id="Phobius"/>
    </source>
</evidence>
<dbReference type="GO" id="GO:0016020">
    <property type="term" value="C:membrane"/>
    <property type="evidence" value="ECO:0007669"/>
    <property type="project" value="UniProtKB-SubCell"/>
</dbReference>
<dbReference type="InterPro" id="IPR029454">
    <property type="entry name" value="ODR-4-like"/>
</dbReference>
<proteinExistence type="inferred from homology"/>
<dbReference type="PANTHER" id="PTHR33966">
    <property type="entry name" value="PROTEIN ODR-4 HOMOLOG"/>
    <property type="match status" value="1"/>
</dbReference>